<dbReference type="PROSITE" id="PS01348">
    <property type="entry name" value="MRAY_2"/>
    <property type="match status" value="1"/>
</dbReference>
<feature type="binding site" evidence="9">
    <location>
        <position position="266"/>
    </location>
    <ligand>
        <name>Mg(2+)</name>
        <dbReference type="ChEBI" id="CHEBI:18420"/>
    </ligand>
</feature>
<dbReference type="EMBL" id="RCWJ01000001">
    <property type="protein sequence ID" value="RLQ86288.1"/>
    <property type="molecule type" value="Genomic_DNA"/>
</dbReference>
<dbReference type="UniPathway" id="UPA00219"/>
<dbReference type="GO" id="GO:0071555">
    <property type="term" value="P:cell wall organization"/>
    <property type="evidence" value="ECO:0007669"/>
    <property type="project" value="UniProtKB-KW"/>
</dbReference>
<feature type="transmembrane region" description="Helical" evidence="7">
    <location>
        <begin position="236"/>
        <end position="255"/>
    </location>
</feature>
<feature type="transmembrane region" description="Helical" evidence="7">
    <location>
        <begin position="156"/>
        <end position="177"/>
    </location>
</feature>
<comment type="pathway">
    <text evidence="7">Cell wall biogenesis; peptidoglycan biosynthesis.</text>
</comment>
<dbReference type="AlphaFoldDB" id="A0A3L7J6E7"/>
<comment type="catalytic activity">
    <reaction evidence="7">
        <text>UDP-N-acetyl-alpha-D-muramoyl-L-alanyl-gamma-D-glutamyl-meso-2,6-diaminopimeloyl-D-alanyl-D-alanine + di-trans,octa-cis-undecaprenyl phosphate = di-trans,octa-cis-undecaprenyl diphospho-N-acetyl-alpha-D-muramoyl-L-alanyl-D-glutamyl-meso-2,6-diaminopimeloyl-D-alanyl-D-alanine + UMP</text>
        <dbReference type="Rhea" id="RHEA:28386"/>
        <dbReference type="ChEBI" id="CHEBI:57865"/>
        <dbReference type="ChEBI" id="CHEBI:60392"/>
        <dbReference type="ChEBI" id="CHEBI:61386"/>
        <dbReference type="ChEBI" id="CHEBI:61387"/>
        <dbReference type="EC" id="2.7.8.13"/>
    </reaction>
</comment>
<evidence type="ECO:0000256" key="6">
    <source>
        <dbReference type="ARBA" id="ARBA00023136"/>
    </source>
</evidence>
<dbReference type="GO" id="GO:0009252">
    <property type="term" value="P:peptidoglycan biosynthetic process"/>
    <property type="evidence" value="ECO:0007669"/>
    <property type="project" value="UniProtKB-UniRule"/>
</dbReference>
<dbReference type="InterPro" id="IPR018480">
    <property type="entry name" value="PNAcMuramoyl-5peptid_Trfase_CS"/>
</dbReference>
<keyword evidence="7 9" id="KW-0479">Metal-binding</keyword>
<dbReference type="Pfam" id="PF00953">
    <property type="entry name" value="Glycos_transf_4"/>
    <property type="match status" value="1"/>
</dbReference>
<dbReference type="GO" id="GO:0051301">
    <property type="term" value="P:cell division"/>
    <property type="evidence" value="ECO:0007669"/>
    <property type="project" value="UniProtKB-KW"/>
</dbReference>
<keyword evidence="7" id="KW-0961">Cell wall biogenesis/degradation</keyword>
<feature type="transmembrane region" description="Helical" evidence="7">
    <location>
        <begin position="288"/>
        <end position="310"/>
    </location>
</feature>
<proteinExistence type="inferred from homology"/>
<gene>
    <name evidence="7" type="primary">mraY</name>
    <name evidence="10" type="ORF">D9V28_05535</name>
</gene>
<feature type="transmembrane region" description="Helical" evidence="7">
    <location>
        <begin position="6"/>
        <end position="27"/>
    </location>
</feature>
<keyword evidence="7" id="KW-0132">Cell division</keyword>
<dbReference type="GO" id="GO:0051992">
    <property type="term" value="F:UDP-N-acetylmuramoyl-L-alanyl-D-glutamyl-meso-2,6-diaminopimelyl-D-alanyl-D-alanine:undecaprenyl-phosphate transferase activity"/>
    <property type="evidence" value="ECO:0007669"/>
    <property type="project" value="RHEA"/>
</dbReference>
<feature type="transmembrane region" description="Helical" evidence="7">
    <location>
        <begin position="48"/>
        <end position="70"/>
    </location>
</feature>
<evidence type="ECO:0000256" key="8">
    <source>
        <dbReference type="NCBIfam" id="TIGR00445"/>
    </source>
</evidence>
<organism evidence="10 11">
    <name type="scientific">Mycetocola zhadangensis</name>
    <dbReference type="NCBI Taxonomy" id="1164595"/>
    <lineage>
        <taxon>Bacteria</taxon>
        <taxon>Bacillati</taxon>
        <taxon>Actinomycetota</taxon>
        <taxon>Actinomycetes</taxon>
        <taxon>Micrococcales</taxon>
        <taxon>Microbacteriaceae</taxon>
        <taxon>Mycetocola</taxon>
    </lineage>
</organism>
<keyword evidence="7" id="KW-0133">Cell shape</keyword>
<feature type="binding site" evidence="9">
    <location>
        <position position="184"/>
    </location>
    <ligand>
        <name>Mg(2+)</name>
        <dbReference type="ChEBI" id="CHEBI:18420"/>
    </ligand>
</feature>
<dbReference type="GO" id="GO:0008963">
    <property type="term" value="F:phospho-N-acetylmuramoyl-pentapeptide-transferase activity"/>
    <property type="evidence" value="ECO:0007669"/>
    <property type="project" value="UniProtKB-UniRule"/>
</dbReference>
<evidence type="ECO:0000313" key="11">
    <source>
        <dbReference type="Proteomes" id="UP000282460"/>
    </source>
</evidence>
<keyword evidence="4 7" id="KW-0812">Transmembrane</keyword>
<feature type="transmembrane region" description="Helical" evidence="7">
    <location>
        <begin position="116"/>
        <end position="136"/>
    </location>
</feature>
<keyword evidence="7" id="KW-0131">Cell cycle</keyword>
<dbReference type="RefSeq" id="WP_121658648.1">
    <property type="nucleotide sequence ID" value="NZ_BMEK01000001.1"/>
</dbReference>
<dbReference type="GO" id="GO:0046872">
    <property type="term" value="F:metal ion binding"/>
    <property type="evidence" value="ECO:0007669"/>
    <property type="project" value="UniProtKB-KW"/>
</dbReference>
<comment type="subcellular location">
    <subcellularLocation>
        <location evidence="7">Cell membrane</location>
        <topology evidence="7">Multi-pass membrane protein</topology>
    </subcellularLocation>
    <subcellularLocation>
        <location evidence="1">Membrane</location>
        <topology evidence="1">Multi-pass membrane protein</topology>
    </subcellularLocation>
</comment>
<comment type="similarity">
    <text evidence="2 7">Belongs to the glycosyltransferase 4 family. MraY subfamily.</text>
</comment>
<dbReference type="EC" id="2.7.8.13" evidence="7 8"/>
<dbReference type="GO" id="GO:0005886">
    <property type="term" value="C:plasma membrane"/>
    <property type="evidence" value="ECO:0007669"/>
    <property type="project" value="UniProtKB-SubCell"/>
</dbReference>
<comment type="function">
    <text evidence="7">Catalyzes the initial step of the lipid cycle reactions in the biosynthesis of the cell wall peptidoglycan: transfers peptidoglycan precursor phospho-MurNAc-pentapeptide from UDP-MurNAc-pentapeptide onto the lipid carrier undecaprenyl phosphate, yielding undecaprenyl-pyrophosphoryl-MurNAc-pentapeptide, known as lipid I.</text>
</comment>
<comment type="caution">
    <text evidence="10">The sequence shown here is derived from an EMBL/GenBank/DDBJ whole genome shotgun (WGS) entry which is preliminary data.</text>
</comment>
<evidence type="ECO:0000256" key="5">
    <source>
        <dbReference type="ARBA" id="ARBA00022989"/>
    </source>
</evidence>
<dbReference type="HAMAP" id="MF_00038">
    <property type="entry name" value="MraY"/>
    <property type="match status" value="1"/>
</dbReference>
<dbReference type="CDD" id="cd06852">
    <property type="entry name" value="GT_MraY"/>
    <property type="match status" value="1"/>
</dbReference>
<name>A0A3L7J6E7_9MICO</name>
<sequence length="364" mass="38898">MVALLTAAALSMAFSLFLTPVFVKLFRKLQWGQFIRDDGPKSHHAKRGTATMGGIVIILATLFGFFTAMIITGDAISVSALLVLFMMVGLGIVGFIDDFTKTRKQRSLGLTGWAKVFGQVVVAVIFGILAINFPSAEGVTPASTAISVTRDLPLNLMILGPVIGVVLYLLWTSFLVTATSNAVNVTDGLDGLATGASILAFGSYVVIGFWQYNQSCFGASIADEVAYKCYEVRDPLALAIVAAAIAGALVGFLWWNTSPASIFLGDTGSLALGGAIAALAILTRTELLLVLIGGLFVIETGSVIVQRGYFKLTHGKRIFRMSPIHHHFELKGWAEVTVVVRFWIVGGLLAAAGVGTFYLEWILR</sequence>
<evidence type="ECO:0000256" key="7">
    <source>
        <dbReference type="HAMAP-Rule" id="MF_00038"/>
    </source>
</evidence>
<dbReference type="NCBIfam" id="TIGR00445">
    <property type="entry name" value="mraY"/>
    <property type="match status" value="1"/>
</dbReference>
<dbReference type="Proteomes" id="UP000282460">
    <property type="component" value="Unassembled WGS sequence"/>
</dbReference>
<evidence type="ECO:0000256" key="4">
    <source>
        <dbReference type="ARBA" id="ARBA00022692"/>
    </source>
</evidence>
<reference evidence="10 11" key="1">
    <citation type="submission" date="2018-10" db="EMBL/GenBank/DDBJ databases">
        <authorList>
            <person name="Li J."/>
        </authorList>
    </citation>
    <scope>NUCLEOTIDE SEQUENCE [LARGE SCALE GENOMIC DNA]</scope>
    <source>
        <strain evidence="10 11">ZD1-4</strain>
    </source>
</reference>
<dbReference type="PANTHER" id="PTHR22926:SF5">
    <property type="entry name" value="PHOSPHO-N-ACETYLMURAMOYL-PENTAPEPTIDE-TRANSFERASE HOMOLOG"/>
    <property type="match status" value="1"/>
</dbReference>
<feature type="transmembrane region" description="Helical" evidence="7">
    <location>
        <begin position="76"/>
        <end position="96"/>
    </location>
</feature>
<evidence type="ECO:0000313" key="10">
    <source>
        <dbReference type="EMBL" id="RLQ86288.1"/>
    </source>
</evidence>
<dbReference type="InterPro" id="IPR003524">
    <property type="entry name" value="PNAcMuramoyl-5peptid_Trfase"/>
</dbReference>
<keyword evidence="5 7" id="KW-1133">Transmembrane helix</keyword>
<keyword evidence="7 9" id="KW-0460">Magnesium</keyword>
<dbReference type="OrthoDB" id="9805475at2"/>
<evidence type="ECO:0000256" key="3">
    <source>
        <dbReference type="ARBA" id="ARBA00022679"/>
    </source>
</evidence>
<accession>A0A3L7J6E7</accession>
<evidence type="ECO:0000256" key="2">
    <source>
        <dbReference type="ARBA" id="ARBA00005583"/>
    </source>
</evidence>
<protein>
    <recommendedName>
        <fullName evidence="7 8">Phospho-N-acetylmuramoyl-pentapeptide-transferase</fullName>
        <ecNumber evidence="7 8">2.7.8.13</ecNumber>
    </recommendedName>
    <alternativeName>
        <fullName evidence="7">UDP-MurNAc-pentapeptide phosphotransferase</fullName>
    </alternativeName>
</protein>
<comment type="cofactor">
    <cofactor evidence="7 9">
        <name>Mg(2+)</name>
        <dbReference type="ChEBI" id="CHEBI:18420"/>
    </cofactor>
</comment>
<dbReference type="PANTHER" id="PTHR22926">
    <property type="entry name" value="PHOSPHO-N-ACETYLMURAMOYL-PENTAPEPTIDE-TRANSFERASE"/>
    <property type="match status" value="1"/>
</dbReference>
<keyword evidence="7" id="KW-0573">Peptidoglycan synthesis</keyword>
<evidence type="ECO:0000256" key="1">
    <source>
        <dbReference type="ARBA" id="ARBA00004141"/>
    </source>
</evidence>
<dbReference type="InterPro" id="IPR000715">
    <property type="entry name" value="Glycosyl_transferase_4"/>
</dbReference>
<feature type="transmembrane region" description="Helical" evidence="7">
    <location>
        <begin position="189"/>
        <end position="210"/>
    </location>
</feature>
<keyword evidence="3 7" id="KW-0808">Transferase</keyword>
<keyword evidence="7" id="KW-1003">Cell membrane</keyword>
<keyword evidence="6 7" id="KW-0472">Membrane</keyword>
<feature type="transmembrane region" description="Helical" evidence="7">
    <location>
        <begin position="262"/>
        <end position="282"/>
    </location>
</feature>
<feature type="transmembrane region" description="Helical" evidence="7">
    <location>
        <begin position="338"/>
        <end position="359"/>
    </location>
</feature>
<dbReference type="GO" id="GO:0008360">
    <property type="term" value="P:regulation of cell shape"/>
    <property type="evidence" value="ECO:0007669"/>
    <property type="project" value="UniProtKB-KW"/>
</dbReference>
<evidence type="ECO:0000256" key="9">
    <source>
        <dbReference type="PIRSR" id="PIRSR600715-1"/>
    </source>
</evidence>
<keyword evidence="11" id="KW-1185">Reference proteome</keyword>